<dbReference type="eggNOG" id="KOG1877">
    <property type="taxonomic scope" value="Eukaryota"/>
</dbReference>
<dbReference type="AlphaFoldDB" id="A0A1I7TTE5"/>
<sequence length="267" mass="30335">MERTATTPPEDVEDLQNEVDRFLAHTSTNNKSFVVRDRTGLRISFAGLLPLTTGDNGEQRIWGASIILNSGELEFPKVDYKLRVSTKKRFNPNLTCNRSKGTIKQKEVFVLTYQLPESSIESVQLTLLIDSSPHEVPLCKVPKADYYWLGKETKVPGPVQLIKERQQTSAPETESTTKFTSLGRIENVPEGLKSFLLEEDGFQSMFKLLHPFCTSLFRDLSVMRIEQLGMKEHFESGNTTDVIAEEIVRRFHEANRQKFITAPALLQ</sequence>
<reference evidence="2" key="1">
    <citation type="submission" date="2016-11" db="UniProtKB">
        <authorList>
            <consortium name="WormBaseParasite"/>
        </authorList>
    </citation>
    <scope>IDENTIFICATION</scope>
</reference>
<keyword evidence="1" id="KW-1185">Reference proteome</keyword>
<evidence type="ECO:0000313" key="2">
    <source>
        <dbReference type="WBParaSite" id="Csp11.Scaffold629.g11596.t1"/>
    </source>
</evidence>
<dbReference type="STRING" id="1561998.A0A1I7TTE5"/>
<name>A0A1I7TTE5_9PELO</name>
<dbReference type="Proteomes" id="UP000095282">
    <property type="component" value="Unplaced"/>
</dbReference>
<protein>
    <submittedName>
        <fullName evidence="2">REJ domain-containing protein</fullName>
    </submittedName>
</protein>
<accession>A0A1I7TTE5</accession>
<proteinExistence type="predicted"/>
<evidence type="ECO:0000313" key="1">
    <source>
        <dbReference type="Proteomes" id="UP000095282"/>
    </source>
</evidence>
<dbReference type="WBParaSite" id="Csp11.Scaffold629.g11596.t1">
    <property type="protein sequence ID" value="Csp11.Scaffold629.g11596.t1"/>
    <property type="gene ID" value="Csp11.Scaffold629.g11596"/>
</dbReference>
<organism evidence="1 2">
    <name type="scientific">Caenorhabditis tropicalis</name>
    <dbReference type="NCBI Taxonomy" id="1561998"/>
    <lineage>
        <taxon>Eukaryota</taxon>
        <taxon>Metazoa</taxon>
        <taxon>Ecdysozoa</taxon>
        <taxon>Nematoda</taxon>
        <taxon>Chromadorea</taxon>
        <taxon>Rhabditida</taxon>
        <taxon>Rhabditina</taxon>
        <taxon>Rhabditomorpha</taxon>
        <taxon>Rhabditoidea</taxon>
        <taxon>Rhabditidae</taxon>
        <taxon>Peloderinae</taxon>
        <taxon>Caenorhabditis</taxon>
    </lineage>
</organism>